<sequence>NIVKDCGFTSLMKTGRPEYKIPSPTTVGCDVHKVFERMQQRVACMLTEYDGDLNFATNAWMLPNQKAMVAFTIHFEHKGVPMSLVLDVVE</sequence>
<reference evidence="1 2" key="1">
    <citation type="journal article" date="2012" name="Science">
        <title>The Paleozoic origin of enzymatic lignin decomposition reconstructed from 31 fungal genomes.</title>
        <authorList>
            <person name="Floudas D."/>
            <person name="Binder M."/>
            <person name="Riley R."/>
            <person name="Barry K."/>
            <person name="Blanchette R.A."/>
            <person name="Henrissat B."/>
            <person name="Martinez A.T."/>
            <person name="Otillar R."/>
            <person name="Spatafora J.W."/>
            <person name="Yadav J.S."/>
            <person name="Aerts A."/>
            <person name="Benoit I."/>
            <person name="Boyd A."/>
            <person name="Carlson A."/>
            <person name="Copeland A."/>
            <person name="Coutinho P.M."/>
            <person name="de Vries R.P."/>
            <person name="Ferreira P."/>
            <person name="Findley K."/>
            <person name="Foster B."/>
            <person name="Gaskell J."/>
            <person name="Glotzer D."/>
            <person name="Gorecki P."/>
            <person name="Heitman J."/>
            <person name="Hesse C."/>
            <person name="Hori C."/>
            <person name="Igarashi K."/>
            <person name="Jurgens J.A."/>
            <person name="Kallen N."/>
            <person name="Kersten P."/>
            <person name="Kohler A."/>
            <person name="Kuees U."/>
            <person name="Kumar T.K.A."/>
            <person name="Kuo A."/>
            <person name="LaButti K."/>
            <person name="Larrondo L.F."/>
            <person name="Lindquist E."/>
            <person name="Ling A."/>
            <person name="Lombard V."/>
            <person name="Lucas S."/>
            <person name="Lundell T."/>
            <person name="Martin R."/>
            <person name="McLaughlin D.J."/>
            <person name="Morgenstern I."/>
            <person name="Morin E."/>
            <person name="Murat C."/>
            <person name="Nagy L.G."/>
            <person name="Nolan M."/>
            <person name="Ohm R.A."/>
            <person name="Patyshakuliyeva A."/>
            <person name="Rokas A."/>
            <person name="Ruiz-Duenas F.J."/>
            <person name="Sabat G."/>
            <person name="Salamov A."/>
            <person name="Samejima M."/>
            <person name="Schmutz J."/>
            <person name="Slot J.C."/>
            <person name="St John F."/>
            <person name="Stenlid J."/>
            <person name="Sun H."/>
            <person name="Sun S."/>
            <person name="Syed K."/>
            <person name="Tsang A."/>
            <person name="Wiebenga A."/>
            <person name="Young D."/>
            <person name="Pisabarro A."/>
            <person name="Eastwood D.C."/>
            <person name="Martin F."/>
            <person name="Cullen D."/>
            <person name="Grigoriev I.V."/>
            <person name="Hibbett D.S."/>
        </authorList>
    </citation>
    <scope>NUCLEOTIDE SEQUENCE</scope>
    <source>
        <strain evidence="2">FP-58527</strain>
    </source>
</reference>
<evidence type="ECO:0000313" key="2">
    <source>
        <dbReference type="Proteomes" id="UP000015241"/>
    </source>
</evidence>
<dbReference type="OrthoDB" id="2792843at2759"/>
<feature type="non-terminal residue" evidence="1">
    <location>
        <position position="90"/>
    </location>
</feature>
<proteinExistence type="predicted"/>
<dbReference type="AlphaFoldDB" id="S8F4M8"/>
<dbReference type="InParanoid" id="S8F4M8"/>
<evidence type="ECO:0000313" key="1">
    <source>
        <dbReference type="EMBL" id="EPS93909.1"/>
    </source>
</evidence>
<accession>S8F4M8</accession>
<keyword evidence="2" id="KW-1185">Reference proteome</keyword>
<feature type="non-terminal residue" evidence="1">
    <location>
        <position position="1"/>
    </location>
</feature>
<organism evidence="1 2">
    <name type="scientific">Fomitopsis schrenkii</name>
    <name type="common">Brown rot fungus</name>
    <dbReference type="NCBI Taxonomy" id="2126942"/>
    <lineage>
        <taxon>Eukaryota</taxon>
        <taxon>Fungi</taxon>
        <taxon>Dikarya</taxon>
        <taxon>Basidiomycota</taxon>
        <taxon>Agaricomycotina</taxon>
        <taxon>Agaricomycetes</taxon>
        <taxon>Polyporales</taxon>
        <taxon>Fomitopsis</taxon>
    </lineage>
</organism>
<protein>
    <submittedName>
        <fullName evidence="1">Uncharacterized protein</fullName>
    </submittedName>
</protein>
<dbReference type="EMBL" id="KE504252">
    <property type="protein sequence ID" value="EPS93909.1"/>
    <property type="molecule type" value="Genomic_DNA"/>
</dbReference>
<dbReference type="HOGENOM" id="CLU_167975_0_0_1"/>
<gene>
    <name evidence="1" type="ORF">FOMPIDRAFT_1105541</name>
</gene>
<name>S8F4M8_FOMSC</name>
<dbReference type="Proteomes" id="UP000015241">
    <property type="component" value="Unassembled WGS sequence"/>
</dbReference>